<sequence length="158" mass="17772">MQELESSLLAARLNARYGRSLDAGLLDEWPQYFTEDALYRVTTRDNFLGGLPGSLIYARGKAMLLDRVQALQRANIYEVQSYRHVIGTPLLENMVDQTLKGETPFLVLRIMRTGETSIFASGSYVDRIAVRSDGQMLLSERQVICDSSRIDTLLAIPL</sequence>
<proteinExistence type="predicted"/>
<dbReference type="Pfam" id="PF13577">
    <property type="entry name" value="SnoaL_4"/>
    <property type="match status" value="1"/>
</dbReference>
<dbReference type="Proteomes" id="UP000596827">
    <property type="component" value="Unassembled WGS sequence"/>
</dbReference>
<dbReference type="AlphaFoldDB" id="A0A923M344"/>
<organism evidence="2 3">
    <name type="scientific">Ramlibacter albus</name>
    <dbReference type="NCBI Taxonomy" id="2079448"/>
    <lineage>
        <taxon>Bacteria</taxon>
        <taxon>Pseudomonadati</taxon>
        <taxon>Pseudomonadota</taxon>
        <taxon>Betaproteobacteria</taxon>
        <taxon>Burkholderiales</taxon>
        <taxon>Comamonadaceae</taxon>
        <taxon>Ramlibacter</taxon>
    </lineage>
</organism>
<name>A0A923M344_9BURK</name>
<evidence type="ECO:0000313" key="2">
    <source>
        <dbReference type="EMBL" id="MBC5762991.1"/>
    </source>
</evidence>
<dbReference type="Gene3D" id="3.10.450.50">
    <property type="match status" value="1"/>
</dbReference>
<dbReference type="InterPro" id="IPR032710">
    <property type="entry name" value="NTF2-like_dom_sf"/>
</dbReference>
<feature type="domain" description="SnoaL-like" evidence="1">
    <location>
        <begin position="3"/>
        <end position="141"/>
    </location>
</feature>
<protein>
    <submittedName>
        <fullName evidence="2">Nuclear transport factor 2 family protein</fullName>
    </submittedName>
</protein>
<dbReference type="RefSeq" id="WP_187079466.1">
    <property type="nucleotide sequence ID" value="NZ_JACORU010000001.1"/>
</dbReference>
<dbReference type="EMBL" id="JACORU010000001">
    <property type="protein sequence ID" value="MBC5762991.1"/>
    <property type="molecule type" value="Genomic_DNA"/>
</dbReference>
<keyword evidence="3" id="KW-1185">Reference proteome</keyword>
<dbReference type="InterPro" id="IPR037401">
    <property type="entry name" value="SnoaL-like"/>
</dbReference>
<evidence type="ECO:0000313" key="3">
    <source>
        <dbReference type="Proteomes" id="UP000596827"/>
    </source>
</evidence>
<evidence type="ECO:0000259" key="1">
    <source>
        <dbReference type="Pfam" id="PF13577"/>
    </source>
</evidence>
<reference evidence="2" key="1">
    <citation type="submission" date="2020-08" db="EMBL/GenBank/DDBJ databases">
        <title>Ramlibacter sp. GTP1 16S ribosomal RNA gene genome sequencing and assembly.</title>
        <authorList>
            <person name="Kang M."/>
        </authorList>
    </citation>
    <scope>NUCLEOTIDE SEQUENCE</scope>
    <source>
        <strain evidence="2">GTP1</strain>
    </source>
</reference>
<accession>A0A923M344</accession>
<gene>
    <name evidence="2" type="ORF">H8R02_00900</name>
</gene>
<dbReference type="SUPFAM" id="SSF54427">
    <property type="entry name" value="NTF2-like"/>
    <property type="match status" value="1"/>
</dbReference>
<comment type="caution">
    <text evidence="2">The sequence shown here is derived from an EMBL/GenBank/DDBJ whole genome shotgun (WGS) entry which is preliminary data.</text>
</comment>